<evidence type="ECO:0000313" key="1">
    <source>
        <dbReference type="EMBL" id="OTG26706.1"/>
    </source>
</evidence>
<dbReference type="EMBL" id="CM007894">
    <property type="protein sequence ID" value="OTG26706.1"/>
    <property type="molecule type" value="Genomic_DNA"/>
</dbReference>
<evidence type="ECO:0000313" key="2">
    <source>
        <dbReference type="Proteomes" id="UP000215914"/>
    </source>
</evidence>
<name>A0A251UV11_HELAN</name>
<reference evidence="2" key="1">
    <citation type="journal article" date="2017" name="Nature">
        <title>The sunflower genome provides insights into oil metabolism, flowering and Asterid evolution.</title>
        <authorList>
            <person name="Badouin H."/>
            <person name="Gouzy J."/>
            <person name="Grassa C.J."/>
            <person name="Murat F."/>
            <person name="Staton S.E."/>
            <person name="Cottret L."/>
            <person name="Lelandais-Briere C."/>
            <person name="Owens G.L."/>
            <person name="Carrere S."/>
            <person name="Mayjonade B."/>
            <person name="Legrand L."/>
            <person name="Gill N."/>
            <person name="Kane N.C."/>
            <person name="Bowers J.E."/>
            <person name="Hubner S."/>
            <person name="Bellec A."/>
            <person name="Berard A."/>
            <person name="Berges H."/>
            <person name="Blanchet N."/>
            <person name="Boniface M.C."/>
            <person name="Brunel D."/>
            <person name="Catrice O."/>
            <person name="Chaidir N."/>
            <person name="Claudel C."/>
            <person name="Donnadieu C."/>
            <person name="Faraut T."/>
            <person name="Fievet G."/>
            <person name="Helmstetter N."/>
            <person name="King M."/>
            <person name="Knapp S.J."/>
            <person name="Lai Z."/>
            <person name="Le Paslier M.C."/>
            <person name="Lippi Y."/>
            <person name="Lorenzon L."/>
            <person name="Mandel J.R."/>
            <person name="Marage G."/>
            <person name="Marchand G."/>
            <person name="Marquand E."/>
            <person name="Bret-Mestries E."/>
            <person name="Morien E."/>
            <person name="Nambeesan S."/>
            <person name="Nguyen T."/>
            <person name="Pegot-Espagnet P."/>
            <person name="Pouilly N."/>
            <person name="Raftis F."/>
            <person name="Sallet E."/>
            <person name="Schiex T."/>
            <person name="Thomas J."/>
            <person name="Vandecasteele C."/>
            <person name="Vares D."/>
            <person name="Vear F."/>
            <person name="Vautrin S."/>
            <person name="Crespi M."/>
            <person name="Mangin B."/>
            <person name="Burke J.M."/>
            <person name="Salse J."/>
            <person name="Munos S."/>
            <person name="Vincourt P."/>
            <person name="Rieseberg L.H."/>
            <person name="Langlade N.B."/>
        </authorList>
    </citation>
    <scope>NUCLEOTIDE SEQUENCE [LARGE SCALE GENOMIC DNA]</scope>
    <source>
        <strain evidence="2">cv. SF193</strain>
    </source>
</reference>
<dbReference type="InParanoid" id="A0A251UV11"/>
<dbReference type="AlphaFoldDB" id="A0A251UV11"/>
<organism evidence="1 2">
    <name type="scientific">Helianthus annuus</name>
    <name type="common">Common sunflower</name>
    <dbReference type="NCBI Taxonomy" id="4232"/>
    <lineage>
        <taxon>Eukaryota</taxon>
        <taxon>Viridiplantae</taxon>
        <taxon>Streptophyta</taxon>
        <taxon>Embryophyta</taxon>
        <taxon>Tracheophyta</taxon>
        <taxon>Spermatophyta</taxon>
        <taxon>Magnoliopsida</taxon>
        <taxon>eudicotyledons</taxon>
        <taxon>Gunneridae</taxon>
        <taxon>Pentapetalae</taxon>
        <taxon>asterids</taxon>
        <taxon>campanulids</taxon>
        <taxon>Asterales</taxon>
        <taxon>Asteraceae</taxon>
        <taxon>Asteroideae</taxon>
        <taxon>Heliantheae alliance</taxon>
        <taxon>Heliantheae</taxon>
        <taxon>Helianthus</taxon>
    </lineage>
</organism>
<proteinExistence type="predicted"/>
<sequence length="88" mass="10083">MALWNQVGSPERVCLEVLAGELAEKMTWLLRSQHHWLEGYLVRKEEGKGYIYIYILYARMTPDSSRRPGPHGKPSEVLVADATKSCTY</sequence>
<accession>A0A251UV11</accession>
<dbReference type="Proteomes" id="UP000215914">
    <property type="component" value="Chromosome 5"/>
</dbReference>
<gene>
    <name evidence="1" type="ORF">HannXRQ_Chr05g0161601</name>
</gene>
<keyword evidence="2" id="KW-1185">Reference proteome</keyword>
<protein>
    <submittedName>
        <fullName evidence="1">Uncharacterized protein</fullName>
    </submittedName>
</protein>